<keyword evidence="2" id="KW-0378">Hydrolase</keyword>
<keyword evidence="4" id="KW-1185">Reference proteome</keyword>
<dbReference type="RefSeq" id="WP_226029329.1">
    <property type="nucleotide sequence ID" value="NZ_BAABIV010000037.1"/>
</dbReference>
<reference evidence="4" key="1">
    <citation type="journal article" date="2019" name="Int. J. Syst. Evol. Microbiol.">
        <title>The Global Catalogue of Microorganisms (GCM) 10K type strain sequencing project: providing services to taxonomists for standard genome sequencing and annotation.</title>
        <authorList>
            <consortium name="The Broad Institute Genomics Platform"/>
            <consortium name="The Broad Institute Genome Sequencing Center for Infectious Disease"/>
            <person name="Wu L."/>
            <person name="Ma J."/>
        </authorList>
    </citation>
    <scope>NUCLEOTIDE SEQUENCE [LARGE SCALE GENOMIC DNA]</scope>
    <source>
        <strain evidence="4">JCM 17657</strain>
    </source>
</reference>
<accession>A0ABP9IYA2</accession>
<comment type="similarity">
    <text evidence="1">Belongs to the ADP-ribosylglycohydrolase family.</text>
</comment>
<evidence type="ECO:0000256" key="2">
    <source>
        <dbReference type="ARBA" id="ARBA00022801"/>
    </source>
</evidence>
<evidence type="ECO:0000256" key="1">
    <source>
        <dbReference type="ARBA" id="ARBA00010702"/>
    </source>
</evidence>
<proteinExistence type="inferred from homology"/>
<dbReference type="Pfam" id="PF03747">
    <property type="entry name" value="ADP_ribosyl_GH"/>
    <property type="match status" value="1"/>
</dbReference>
<dbReference type="EMBL" id="BAABIV010000037">
    <property type="protein sequence ID" value="GAA5012896.1"/>
    <property type="molecule type" value="Genomic_DNA"/>
</dbReference>
<organism evidence="3 4">
    <name type="scientific">Streptomyces hyderabadensis</name>
    <dbReference type="NCBI Taxonomy" id="598549"/>
    <lineage>
        <taxon>Bacteria</taxon>
        <taxon>Bacillati</taxon>
        <taxon>Actinomycetota</taxon>
        <taxon>Actinomycetes</taxon>
        <taxon>Kitasatosporales</taxon>
        <taxon>Streptomycetaceae</taxon>
        <taxon>Streptomyces</taxon>
    </lineage>
</organism>
<dbReference type="Gene3D" id="1.10.4080.10">
    <property type="entry name" value="ADP-ribosylation/Crystallin J1"/>
    <property type="match status" value="1"/>
</dbReference>
<gene>
    <name evidence="3" type="ORF">GCM10023257_70770</name>
</gene>
<dbReference type="InterPro" id="IPR050792">
    <property type="entry name" value="ADP-ribosylglycohydrolase"/>
</dbReference>
<dbReference type="InterPro" id="IPR036705">
    <property type="entry name" value="Ribosyl_crysJ1_sf"/>
</dbReference>
<evidence type="ECO:0000313" key="3">
    <source>
        <dbReference type="EMBL" id="GAA5012896.1"/>
    </source>
</evidence>
<evidence type="ECO:0000313" key="4">
    <source>
        <dbReference type="Proteomes" id="UP001500610"/>
    </source>
</evidence>
<name>A0ABP9IYA2_9ACTN</name>
<dbReference type="PANTHER" id="PTHR16222">
    <property type="entry name" value="ADP-RIBOSYLGLYCOHYDROLASE"/>
    <property type="match status" value="1"/>
</dbReference>
<comment type="caution">
    <text evidence="3">The sequence shown here is derived from an EMBL/GenBank/DDBJ whole genome shotgun (WGS) entry which is preliminary data.</text>
</comment>
<protein>
    <submittedName>
        <fullName evidence="3">ADP-ribosylglycohydrolase family protein</fullName>
    </submittedName>
</protein>
<dbReference type="SUPFAM" id="SSF101478">
    <property type="entry name" value="ADP-ribosylglycohydrolase"/>
    <property type="match status" value="1"/>
</dbReference>
<dbReference type="Proteomes" id="UP001500610">
    <property type="component" value="Unassembled WGS sequence"/>
</dbReference>
<sequence length="309" mass="32584">MKRMQRVAGAVVGSAVGDALGAPFEFGPPGAFSARFPAPGVGGEMCGGGGWEPGEATDDTQMAVLVAESLLERGGLDLPDMFARFQRWATSEPKDIGLQTEDVLTNGMPWDLAAAIHFQVNPRAAGNGSLMRATTSAVHFAPAGPEATVEAAHRIAALTHGDRAAWEGTAIFHELIRRTFEGTDPLGALPDILALVHPDHRGRYETVLAPEWHPDQSTEFNGAVWPCLGSAVWALRTTAGFEDALRAAIDLGGDTDTVAAVTGGLAGAYYGLDAIPTRWTQALHVPLPGFDGRVLHLPDLLRLAQRLGG</sequence>
<dbReference type="InterPro" id="IPR005502">
    <property type="entry name" value="Ribosyl_crysJ1"/>
</dbReference>
<dbReference type="PANTHER" id="PTHR16222:SF24">
    <property type="entry name" value="ADP-RIBOSYLHYDROLASE ARH3"/>
    <property type="match status" value="1"/>
</dbReference>